<name>A0A076PNB3_COMTE</name>
<keyword evidence="1" id="KW-0812">Transmembrane</keyword>
<sequence>MDVDWDLQVMAREQELETPGLDAVQAFLLLLAASIEVLVVALFHRH</sequence>
<accession>A0A076PNB3</accession>
<dbReference type="EMBL" id="CP006704">
    <property type="protein sequence ID" value="AIJ47223.1"/>
    <property type="molecule type" value="Genomic_DNA"/>
</dbReference>
<reference evidence="2 3" key="1">
    <citation type="journal article" date="2014" name="Genome Announc.">
        <title>Complete Genome Sequence of Polychlorinated Biphenyl Degrader Comamonas testosteroni TK102 (NBRC 109938).</title>
        <authorList>
            <person name="Fukuda K."/>
            <person name="Hosoyama A."/>
            <person name="Tsuchikane K."/>
            <person name="Ohji S."/>
            <person name="Yamazoe A."/>
            <person name="Fujita N."/>
            <person name="Shintani M."/>
            <person name="Kimbara K."/>
        </authorList>
    </citation>
    <scope>NUCLEOTIDE SEQUENCE [LARGE SCALE GENOMIC DNA]</scope>
    <source>
        <strain evidence="2">TK102</strain>
    </source>
</reference>
<feature type="transmembrane region" description="Helical" evidence="1">
    <location>
        <begin position="23"/>
        <end position="43"/>
    </location>
</feature>
<dbReference type="KEGG" id="ctes:O987_15560"/>
<dbReference type="HOGENOM" id="CLU_3182487_0_0_4"/>
<evidence type="ECO:0000313" key="2">
    <source>
        <dbReference type="EMBL" id="AIJ47223.1"/>
    </source>
</evidence>
<dbReference type="Proteomes" id="UP000028782">
    <property type="component" value="Chromosome"/>
</dbReference>
<proteinExistence type="predicted"/>
<organism evidence="2 3">
    <name type="scientific">Comamonas testosteroni TK102</name>
    <dbReference type="NCBI Taxonomy" id="1392005"/>
    <lineage>
        <taxon>Bacteria</taxon>
        <taxon>Pseudomonadati</taxon>
        <taxon>Pseudomonadota</taxon>
        <taxon>Betaproteobacteria</taxon>
        <taxon>Burkholderiales</taxon>
        <taxon>Comamonadaceae</taxon>
        <taxon>Comamonas</taxon>
    </lineage>
</organism>
<gene>
    <name evidence="2" type="ORF">O987_15560</name>
</gene>
<evidence type="ECO:0000256" key="1">
    <source>
        <dbReference type="SAM" id="Phobius"/>
    </source>
</evidence>
<dbReference type="AlphaFoldDB" id="A0A076PNB3"/>
<dbReference type="RefSeq" id="WP_158407676.1">
    <property type="nucleotide sequence ID" value="NZ_CP006704.1"/>
</dbReference>
<evidence type="ECO:0000313" key="3">
    <source>
        <dbReference type="Proteomes" id="UP000028782"/>
    </source>
</evidence>
<keyword evidence="1" id="KW-1133">Transmembrane helix</keyword>
<keyword evidence="1" id="KW-0472">Membrane</keyword>
<protein>
    <submittedName>
        <fullName evidence="2">Uncharacterized protein</fullName>
    </submittedName>
</protein>